<feature type="site" description="May act as a substrate filter by repelling compounds with a negatively charged alpha-carboxylate" evidence="19">
    <location>
        <position position="89"/>
    </location>
</feature>
<evidence type="ECO:0000256" key="17">
    <source>
        <dbReference type="PIRNR" id="PIRNR017689"/>
    </source>
</evidence>
<dbReference type="EMBL" id="KV784354">
    <property type="protein sequence ID" value="OEU20500.1"/>
    <property type="molecule type" value="Genomic_DNA"/>
</dbReference>
<comment type="subcellular location">
    <subcellularLocation>
        <location evidence="17">Cytoplasm</location>
    </subcellularLocation>
</comment>
<comment type="pathway">
    <text evidence="3 17">Aminoacyl-tRNA biosynthesis; selenocysteinyl-tRNA(Sec) biosynthesis; selenocysteinyl-tRNA(Sec) from L-seryl-tRNA(Sec) (archaeal/eukaryal route): step 2/2.</text>
</comment>
<dbReference type="KEGG" id="fcy:FRACYDRAFT_223936"/>
<evidence type="ECO:0000256" key="6">
    <source>
        <dbReference type="ARBA" id="ARBA00021963"/>
    </source>
</evidence>
<feature type="binding site" evidence="18">
    <location>
        <position position="498"/>
    </location>
    <ligand>
        <name>tRNA</name>
        <dbReference type="ChEBI" id="CHEBI:17843"/>
    </ligand>
</feature>
<comment type="catalytic activity">
    <reaction evidence="16 17">
        <text>O-phospho-L-seryl-tRNA(Sec) + selenophosphate + H2O = L-selenocysteinyl-tRNA(Sec) + 2 phosphate</text>
        <dbReference type="Rhea" id="RHEA:25041"/>
        <dbReference type="Rhea" id="RHEA-COMP:9743"/>
        <dbReference type="Rhea" id="RHEA-COMP:9947"/>
        <dbReference type="ChEBI" id="CHEBI:15377"/>
        <dbReference type="ChEBI" id="CHEBI:16144"/>
        <dbReference type="ChEBI" id="CHEBI:43474"/>
        <dbReference type="ChEBI" id="CHEBI:78551"/>
        <dbReference type="ChEBI" id="CHEBI:78573"/>
        <dbReference type="EC" id="2.9.1.2"/>
    </reaction>
</comment>
<name>A0A1E7FQQ3_9STRA</name>
<keyword evidence="10 17" id="KW-0663">Pyridoxal phosphate</keyword>
<feature type="binding site" evidence="18">
    <location>
        <position position="90"/>
    </location>
    <ligand>
        <name>pyridoxal 5'-phosphate</name>
        <dbReference type="ChEBI" id="CHEBI:597326"/>
    </ligand>
</feature>
<evidence type="ECO:0000256" key="16">
    <source>
        <dbReference type="ARBA" id="ARBA00048808"/>
    </source>
</evidence>
<comment type="similarity">
    <text evidence="4 17">Belongs to the SepSecS family.</text>
</comment>
<feature type="binding site" evidence="18">
    <location>
        <position position="112"/>
    </location>
    <ligand>
        <name>substrate</name>
    </ligand>
</feature>
<evidence type="ECO:0000256" key="7">
    <source>
        <dbReference type="ARBA" id="ARBA00022555"/>
    </source>
</evidence>
<dbReference type="AlphaFoldDB" id="A0A1E7FQQ3"/>
<dbReference type="EC" id="2.9.1.2" evidence="5 17"/>
<dbReference type="Proteomes" id="UP000095751">
    <property type="component" value="Unassembled WGS sequence"/>
</dbReference>
<feature type="binding site" evidence="18">
    <location>
        <position position="335"/>
    </location>
    <ligand>
        <name>substrate</name>
    </ligand>
</feature>
<evidence type="ECO:0000256" key="19">
    <source>
        <dbReference type="PIRSR" id="PIRSR017689-50"/>
    </source>
</evidence>
<evidence type="ECO:0000256" key="8">
    <source>
        <dbReference type="ARBA" id="ARBA00022679"/>
    </source>
</evidence>
<evidence type="ECO:0000256" key="4">
    <source>
        <dbReference type="ARBA" id="ARBA00007037"/>
    </source>
</evidence>
<dbReference type="UniPathway" id="UPA00906">
    <property type="reaction ID" value="UER00898"/>
</dbReference>
<comment type="function">
    <text evidence="2 17">Converts O-phosphoseryl-tRNA(Sec) to selenocysteinyl-tRNA(Sec) required for selenoprotein biosynthesis.</text>
</comment>
<keyword evidence="21" id="KW-1185">Reference proteome</keyword>
<evidence type="ECO:0000256" key="13">
    <source>
        <dbReference type="ARBA" id="ARBA00030669"/>
    </source>
</evidence>
<comment type="cofactor">
    <cofactor evidence="1 17 19">
        <name>pyridoxal 5'-phosphate</name>
        <dbReference type="ChEBI" id="CHEBI:597326"/>
    </cofactor>
</comment>
<dbReference type="GO" id="GO:0005737">
    <property type="term" value="C:cytoplasm"/>
    <property type="evidence" value="ECO:0007669"/>
    <property type="project" value="UniProtKB-SubCell"/>
</dbReference>
<evidence type="ECO:0000256" key="1">
    <source>
        <dbReference type="ARBA" id="ARBA00001933"/>
    </source>
</evidence>
<dbReference type="PANTHER" id="PTHR12944:SF2">
    <property type="entry name" value="O-PHOSPHOSERYL-TRNA(SEC) SELENIUM TRANSFERASE"/>
    <property type="match status" value="1"/>
</dbReference>
<feature type="binding site" evidence="18">
    <location>
        <position position="113"/>
    </location>
    <ligand>
        <name>substrate</name>
    </ligand>
</feature>
<dbReference type="InterPro" id="IPR019872">
    <property type="entry name" value="Sec-tRNA_Se_transferase"/>
</dbReference>
<evidence type="ECO:0000313" key="20">
    <source>
        <dbReference type="EMBL" id="OEU20500.1"/>
    </source>
</evidence>
<dbReference type="GO" id="GO:0098621">
    <property type="term" value="F:O-phosphoseryl-tRNA(Sec) selenium transferase activity"/>
    <property type="evidence" value="ECO:0007669"/>
    <property type="project" value="UniProtKB-EC"/>
</dbReference>
<dbReference type="Pfam" id="PF05889">
    <property type="entry name" value="SepSecS"/>
    <property type="match status" value="1"/>
</dbReference>
<dbReference type="SUPFAM" id="SSF53383">
    <property type="entry name" value="PLP-dependent transferases"/>
    <property type="match status" value="1"/>
</dbReference>
<evidence type="ECO:0000256" key="2">
    <source>
        <dbReference type="ARBA" id="ARBA00002552"/>
    </source>
</evidence>
<keyword evidence="17" id="KW-0963">Cytoplasm</keyword>
<organism evidence="20 21">
    <name type="scientific">Fragilariopsis cylindrus CCMP1102</name>
    <dbReference type="NCBI Taxonomy" id="635003"/>
    <lineage>
        <taxon>Eukaryota</taxon>
        <taxon>Sar</taxon>
        <taxon>Stramenopiles</taxon>
        <taxon>Ochrophyta</taxon>
        <taxon>Bacillariophyta</taxon>
        <taxon>Bacillariophyceae</taxon>
        <taxon>Bacillariophycidae</taxon>
        <taxon>Bacillariales</taxon>
        <taxon>Bacillariaceae</taxon>
        <taxon>Fragilariopsis</taxon>
    </lineage>
</organism>
<dbReference type="OrthoDB" id="10263545at2759"/>
<dbReference type="FunCoup" id="A0A1E7FQQ3">
    <property type="interactions" value="85"/>
</dbReference>
<evidence type="ECO:0000313" key="21">
    <source>
        <dbReference type="Proteomes" id="UP000095751"/>
    </source>
</evidence>
<evidence type="ECO:0000256" key="14">
    <source>
        <dbReference type="ARBA" id="ARBA00032048"/>
    </source>
</evidence>
<feature type="modified residue" description="N6-(pyridoxal phosphate)lysine" evidence="19">
    <location>
        <position position="306"/>
    </location>
</feature>
<keyword evidence="8 17" id="KW-0808">Transferase</keyword>
<dbReference type="InterPro" id="IPR008829">
    <property type="entry name" value="SepSecS/SepCysS"/>
</dbReference>
<evidence type="ECO:0000256" key="5">
    <source>
        <dbReference type="ARBA" id="ARBA00012464"/>
    </source>
</evidence>
<evidence type="ECO:0000256" key="12">
    <source>
        <dbReference type="ARBA" id="ARBA00023266"/>
    </source>
</evidence>
<dbReference type="InterPro" id="IPR015421">
    <property type="entry name" value="PyrdxlP-dep_Trfase_major"/>
</dbReference>
<keyword evidence="11 17" id="KW-0648">Protein biosynthesis</keyword>
<keyword evidence="12 17" id="KW-0711">Selenium</keyword>
<evidence type="ECO:0000256" key="10">
    <source>
        <dbReference type="ARBA" id="ARBA00022898"/>
    </source>
</evidence>
<dbReference type="GO" id="GO:0000049">
    <property type="term" value="F:tRNA binding"/>
    <property type="evidence" value="ECO:0007669"/>
    <property type="project" value="UniProtKB-UniRule"/>
</dbReference>
<evidence type="ECO:0000256" key="9">
    <source>
        <dbReference type="ARBA" id="ARBA00022884"/>
    </source>
</evidence>
<evidence type="ECO:0000256" key="18">
    <source>
        <dbReference type="PIRSR" id="PIRSR017689-1"/>
    </source>
</evidence>
<dbReference type="NCBIfam" id="TIGR03531">
    <property type="entry name" value="selenium_SpcS"/>
    <property type="match status" value="1"/>
</dbReference>
<reference evidence="20 21" key="1">
    <citation type="submission" date="2016-09" db="EMBL/GenBank/DDBJ databases">
        <title>Extensive genetic diversity and differential bi-allelic expression allows diatom success in the polar Southern Ocean.</title>
        <authorList>
            <consortium name="DOE Joint Genome Institute"/>
            <person name="Mock T."/>
            <person name="Otillar R.P."/>
            <person name="Strauss J."/>
            <person name="Dupont C."/>
            <person name="Frickenhaus S."/>
            <person name="Maumus F."/>
            <person name="Mcmullan M."/>
            <person name="Sanges R."/>
            <person name="Schmutz J."/>
            <person name="Toseland A."/>
            <person name="Valas R."/>
            <person name="Veluchamy A."/>
            <person name="Ward B.J."/>
            <person name="Allen A."/>
            <person name="Barry K."/>
            <person name="Falciatore A."/>
            <person name="Ferrante M."/>
            <person name="Fortunato A.E."/>
            <person name="Gloeckner G."/>
            <person name="Gruber A."/>
            <person name="Hipkin R."/>
            <person name="Janech M."/>
            <person name="Kroth P."/>
            <person name="Leese F."/>
            <person name="Lindquist E."/>
            <person name="Lyon B.R."/>
            <person name="Martin J."/>
            <person name="Mayer C."/>
            <person name="Parker M."/>
            <person name="Quesneville H."/>
            <person name="Raymond J."/>
            <person name="Uhlig C."/>
            <person name="Valentin K.U."/>
            <person name="Worden A.Z."/>
            <person name="Armbrust E.V."/>
            <person name="Bowler C."/>
            <person name="Green B."/>
            <person name="Moulton V."/>
            <person name="Van Oosterhout C."/>
            <person name="Grigoriev I."/>
        </authorList>
    </citation>
    <scope>NUCLEOTIDE SEQUENCE [LARGE SCALE GENOMIC DNA]</scope>
    <source>
        <strain evidence="20 21">CCMP1102</strain>
    </source>
</reference>
<evidence type="ECO:0000256" key="15">
    <source>
        <dbReference type="ARBA" id="ARBA00032693"/>
    </source>
</evidence>
<evidence type="ECO:0000256" key="3">
    <source>
        <dbReference type="ARBA" id="ARBA00004822"/>
    </source>
</evidence>
<keyword evidence="9 17" id="KW-0694">RNA-binding</keyword>
<evidence type="ECO:0000256" key="11">
    <source>
        <dbReference type="ARBA" id="ARBA00022917"/>
    </source>
</evidence>
<gene>
    <name evidence="20" type="ORF">FRACYDRAFT_223936</name>
</gene>
<dbReference type="InterPro" id="IPR015424">
    <property type="entry name" value="PyrdxlP-dep_Trfase"/>
</dbReference>
<feature type="binding site" evidence="18">
    <location>
        <position position="120"/>
    </location>
    <ligand>
        <name>substrate</name>
    </ligand>
</feature>
<dbReference type="PIRSF" id="PIRSF017689">
    <property type="entry name" value="SepSecS"/>
    <property type="match status" value="1"/>
</dbReference>
<sequence length="510" mass="55590">MTGIDDLSKSFQSLGIPKTHATVGLTNLIASTKQYNSLFIHKRLPEYGWSDVQIQSLLFLFSTLDTNNKTLATCGNNEEDDTRWCGVGEREGRVFSSLVSQRHYGLSHGMGRSGDITEPQPKAAGSSALVKLALLLTLDALRRGSKLDAKGPAAYGILLPLCTGMSISLLLASIRSKEENSETKKDIVLWSRIDQKSCFKAIHSAGLICVVVPTKIEGDEVITDIDAMEAALSKHEGRVLAVITTSSCFTPRVPDAVDKVAKLCKVSNVYHIINNAYGLQCAKTSKLINRACVVGRVDAVVCSTDKNFLVPVGGAIIISPSKNIIGEVGKVYAGRASSSPIVDLFITLLSMGMNGYKRLLKERTSVLETFPERLREVAEKHGERILVCPNNTVSFGLTLDGLARPKEVDELDENYTQSTAKEITSFGAMLFSRCVSGTRVVPRSQLKSIGGQDFIGFGSSTNEYPHAYMTAACAIGVSIFEIEEFYVRLDKTLTEFKRKKKKKAQKIACN</sequence>
<dbReference type="GO" id="GO:0001717">
    <property type="term" value="P:conversion of seryl-tRNAsec to selenocys-tRNAsec"/>
    <property type="evidence" value="ECO:0007669"/>
    <property type="project" value="UniProtKB-UniRule"/>
</dbReference>
<proteinExistence type="inferred from homology"/>
<dbReference type="Gene3D" id="3.40.640.10">
    <property type="entry name" value="Type I PLP-dependent aspartate aminotransferase-like (Major domain)"/>
    <property type="match status" value="1"/>
</dbReference>
<accession>A0A1E7FQQ3</accession>
<dbReference type="InParanoid" id="A0A1E7FQQ3"/>
<feature type="binding site" evidence="18">
    <location>
        <position position="433"/>
    </location>
    <ligand>
        <name>tRNA</name>
        <dbReference type="ChEBI" id="CHEBI:17843"/>
    </ligand>
</feature>
<dbReference type="GO" id="GO:0001514">
    <property type="term" value="P:selenocysteine incorporation"/>
    <property type="evidence" value="ECO:0007669"/>
    <property type="project" value="TreeGrafter"/>
</dbReference>
<protein>
    <recommendedName>
        <fullName evidence="6 17">O-phosphoseryl-tRNA(Sec) selenium transferase</fullName>
        <ecNumber evidence="5 17">2.9.1.2</ecNumber>
    </recommendedName>
    <alternativeName>
        <fullName evidence="13 17">Selenocysteine synthase</fullName>
    </alternativeName>
    <alternativeName>
        <fullName evidence="14 17">Selenocysteinyl-tRNA(Sec) synthase</fullName>
    </alternativeName>
    <alternativeName>
        <fullName evidence="15 17">Sep-tRNA:Sec-tRNA synthase</fullName>
    </alternativeName>
</protein>
<keyword evidence="7 17" id="KW-0820">tRNA-binding</keyword>
<dbReference type="PANTHER" id="PTHR12944">
    <property type="entry name" value="SOLUBLE LIVER ANTIGEN/LIVER PANCREAS ANTIGEN"/>
    <property type="match status" value="1"/>
</dbReference>